<dbReference type="PROSITE" id="PS51891">
    <property type="entry name" value="CENP_V_GFA"/>
    <property type="match status" value="1"/>
</dbReference>
<keyword evidence="4" id="KW-0456">Lyase</keyword>
<evidence type="ECO:0000256" key="2">
    <source>
        <dbReference type="ARBA" id="ARBA00022723"/>
    </source>
</evidence>
<evidence type="ECO:0000313" key="6">
    <source>
        <dbReference type="EMBL" id="PZQ52546.1"/>
    </source>
</evidence>
<evidence type="ECO:0000313" key="7">
    <source>
        <dbReference type="Proteomes" id="UP000249185"/>
    </source>
</evidence>
<comment type="caution">
    <text evidence="6">The sequence shown here is derived from an EMBL/GenBank/DDBJ whole genome shotgun (WGS) entry which is preliminary data.</text>
</comment>
<evidence type="ECO:0000256" key="1">
    <source>
        <dbReference type="ARBA" id="ARBA00005495"/>
    </source>
</evidence>
<dbReference type="GO" id="GO:0046872">
    <property type="term" value="F:metal ion binding"/>
    <property type="evidence" value="ECO:0007669"/>
    <property type="project" value="UniProtKB-KW"/>
</dbReference>
<dbReference type="AlphaFoldDB" id="A0A2W5NGB4"/>
<proteinExistence type="inferred from homology"/>
<dbReference type="Pfam" id="PF04828">
    <property type="entry name" value="GFA"/>
    <property type="match status" value="1"/>
</dbReference>
<feature type="domain" description="CENP-V/GFA" evidence="5">
    <location>
        <begin position="3"/>
        <end position="113"/>
    </location>
</feature>
<evidence type="ECO:0000256" key="4">
    <source>
        <dbReference type="ARBA" id="ARBA00023239"/>
    </source>
</evidence>
<reference evidence="6 7" key="1">
    <citation type="submission" date="2017-08" db="EMBL/GenBank/DDBJ databases">
        <title>Infants hospitalized years apart are colonized by the same room-sourced microbial strains.</title>
        <authorList>
            <person name="Brooks B."/>
            <person name="Olm M.R."/>
            <person name="Firek B.A."/>
            <person name="Baker R."/>
            <person name="Thomas B.C."/>
            <person name="Morowitz M.J."/>
            <person name="Banfield J.F."/>
        </authorList>
    </citation>
    <scope>NUCLEOTIDE SEQUENCE [LARGE SCALE GENOMIC DNA]</scope>
    <source>
        <strain evidence="6">S2_005_002_R2_34</strain>
    </source>
</reference>
<sequence length="143" mass="15344">MEMKGHCLCGAVAFEAEVADGTEAHACHCSMCRRWVGGPNLSVEIAPDAIRFVEGAPIATRASSDWAERAWCADCGSTLFYRLTDGPKAGWLYLALGLLDDPSLVRLGGEIYIDAKPDCYALAGDHFRMTGAEFEAAMAASDH</sequence>
<dbReference type="InterPro" id="IPR006913">
    <property type="entry name" value="CENP-V/GFA"/>
</dbReference>
<gene>
    <name evidence="6" type="ORF">DI556_02540</name>
</gene>
<dbReference type="InterPro" id="IPR011057">
    <property type="entry name" value="Mss4-like_sf"/>
</dbReference>
<dbReference type="PANTHER" id="PTHR33337">
    <property type="entry name" value="GFA DOMAIN-CONTAINING PROTEIN"/>
    <property type="match status" value="1"/>
</dbReference>
<keyword evidence="3" id="KW-0862">Zinc</keyword>
<dbReference type="Proteomes" id="UP000249185">
    <property type="component" value="Unassembled WGS sequence"/>
</dbReference>
<dbReference type="SUPFAM" id="SSF51316">
    <property type="entry name" value="Mss4-like"/>
    <property type="match status" value="1"/>
</dbReference>
<dbReference type="PANTHER" id="PTHR33337:SF40">
    <property type="entry name" value="CENP-V_GFA DOMAIN-CONTAINING PROTEIN-RELATED"/>
    <property type="match status" value="1"/>
</dbReference>
<protein>
    <submittedName>
        <fullName evidence="6">Aldehyde-activating protein</fullName>
    </submittedName>
</protein>
<name>A0A2W5NGB4_RHOSU</name>
<organism evidence="6 7">
    <name type="scientific">Rhodovulum sulfidophilum</name>
    <name type="common">Rhodobacter sulfidophilus</name>
    <dbReference type="NCBI Taxonomy" id="35806"/>
    <lineage>
        <taxon>Bacteria</taxon>
        <taxon>Pseudomonadati</taxon>
        <taxon>Pseudomonadota</taxon>
        <taxon>Alphaproteobacteria</taxon>
        <taxon>Rhodobacterales</taxon>
        <taxon>Paracoccaceae</taxon>
        <taxon>Rhodovulum</taxon>
    </lineage>
</organism>
<dbReference type="GO" id="GO:0016846">
    <property type="term" value="F:carbon-sulfur lyase activity"/>
    <property type="evidence" value="ECO:0007669"/>
    <property type="project" value="InterPro"/>
</dbReference>
<evidence type="ECO:0000256" key="3">
    <source>
        <dbReference type="ARBA" id="ARBA00022833"/>
    </source>
</evidence>
<keyword evidence="2" id="KW-0479">Metal-binding</keyword>
<evidence type="ECO:0000259" key="5">
    <source>
        <dbReference type="PROSITE" id="PS51891"/>
    </source>
</evidence>
<dbReference type="EMBL" id="QFPW01000001">
    <property type="protein sequence ID" value="PZQ52546.1"/>
    <property type="molecule type" value="Genomic_DNA"/>
</dbReference>
<dbReference type="Gene3D" id="3.90.1590.10">
    <property type="entry name" value="glutathione-dependent formaldehyde- activating enzyme (gfa)"/>
    <property type="match status" value="1"/>
</dbReference>
<accession>A0A2W5NGB4</accession>
<comment type="similarity">
    <text evidence="1">Belongs to the Gfa family.</text>
</comment>